<dbReference type="AlphaFoldDB" id="A0A6A6I7I5"/>
<feature type="compositionally biased region" description="Polar residues" evidence="1">
    <location>
        <begin position="1179"/>
        <end position="1201"/>
    </location>
</feature>
<dbReference type="EMBL" id="ML987199">
    <property type="protein sequence ID" value="KAF2246169.1"/>
    <property type="molecule type" value="Genomic_DNA"/>
</dbReference>
<feature type="compositionally biased region" description="Low complexity" evidence="1">
    <location>
        <begin position="483"/>
        <end position="495"/>
    </location>
</feature>
<gene>
    <name evidence="3" type="ORF">BU26DRAFT_63636</name>
</gene>
<feature type="region of interest" description="Disordered" evidence="1">
    <location>
        <begin position="988"/>
        <end position="1014"/>
    </location>
</feature>
<feature type="transmembrane region" description="Helical" evidence="2">
    <location>
        <begin position="20"/>
        <end position="42"/>
    </location>
</feature>
<feature type="compositionally biased region" description="Pro residues" evidence="1">
    <location>
        <begin position="902"/>
        <end position="917"/>
    </location>
</feature>
<feature type="compositionally biased region" description="Low complexity" evidence="1">
    <location>
        <begin position="730"/>
        <end position="744"/>
    </location>
</feature>
<feature type="compositionally biased region" description="Basic and acidic residues" evidence="1">
    <location>
        <begin position="205"/>
        <end position="222"/>
    </location>
</feature>
<feature type="compositionally biased region" description="Polar residues" evidence="1">
    <location>
        <begin position="466"/>
        <end position="478"/>
    </location>
</feature>
<feature type="region of interest" description="Disordered" evidence="1">
    <location>
        <begin position="159"/>
        <end position="288"/>
    </location>
</feature>
<name>A0A6A6I7I5_9PLEO</name>
<feature type="compositionally biased region" description="Basic and acidic residues" evidence="1">
    <location>
        <begin position="962"/>
        <end position="975"/>
    </location>
</feature>
<feature type="compositionally biased region" description="Basic residues" evidence="1">
    <location>
        <begin position="1161"/>
        <end position="1176"/>
    </location>
</feature>
<dbReference type="RefSeq" id="XP_033681173.1">
    <property type="nucleotide sequence ID" value="XM_033836125.1"/>
</dbReference>
<keyword evidence="4" id="KW-1185">Reference proteome</keyword>
<feature type="compositionally biased region" description="Basic and acidic residues" evidence="1">
    <location>
        <begin position="1052"/>
        <end position="1063"/>
    </location>
</feature>
<proteinExistence type="predicted"/>
<feature type="compositionally biased region" description="Polar residues" evidence="1">
    <location>
        <begin position="372"/>
        <end position="430"/>
    </location>
</feature>
<feature type="region of interest" description="Disordered" evidence="1">
    <location>
        <begin position="827"/>
        <end position="847"/>
    </location>
</feature>
<evidence type="ECO:0000256" key="2">
    <source>
        <dbReference type="SAM" id="Phobius"/>
    </source>
</evidence>
<dbReference type="GeneID" id="54589455"/>
<dbReference type="OrthoDB" id="3546893at2759"/>
<protein>
    <submittedName>
        <fullName evidence="3">Uncharacterized protein</fullName>
    </submittedName>
</protein>
<reference evidence="3" key="1">
    <citation type="journal article" date="2020" name="Stud. Mycol.">
        <title>101 Dothideomycetes genomes: a test case for predicting lifestyles and emergence of pathogens.</title>
        <authorList>
            <person name="Haridas S."/>
            <person name="Albert R."/>
            <person name="Binder M."/>
            <person name="Bloem J."/>
            <person name="Labutti K."/>
            <person name="Salamov A."/>
            <person name="Andreopoulos B."/>
            <person name="Baker S."/>
            <person name="Barry K."/>
            <person name="Bills G."/>
            <person name="Bluhm B."/>
            <person name="Cannon C."/>
            <person name="Castanera R."/>
            <person name="Culley D."/>
            <person name="Daum C."/>
            <person name="Ezra D."/>
            <person name="Gonzalez J."/>
            <person name="Henrissat B."/>
            <person name="Kuo A."/>
            <person name="Liang C."/>
            <person name="Lipzen A."/>
            <person name="Lutzoni F."/>
            <person name="Magnuson J."/>
            <person name="Mondo S."/>
            <person name="Nolan M."/>
            <person name="Ohm R."/>
            <person name="Pangilinan J."/>
            <person name="Park H.-J."/>
            <person name="Ramirez L."/>
            <person name="Alfaro M."/>
            <person name="Sun H."/>
            <person name="Tritt A."/>
            <person name="Yoshinaga Y."/>
            <person name="Zwiers L.-H."/>
            <person name="Turgeon B."/>
            <person name="Goodwin S."/>
            <person name="Spatafora J."/>
            <person name="Crous P."/>
            <person name="Grigoriev I."/>
        </authorList>
    </citation>
    <scope>NUCLEOTIDE SEQUENCE</scope>
    <source>
        <strain evidence="3">CBS 122368</strain>
    </source>
</reference>
<evidence type="ECO:0000256" key="1">
    <source>
        <dbReference type="SAM" id="MobiDB-lite"/>
    </source>
</evidence>
<feature type="region of interest" description="Disordered" evidence="1">
    <location>
        <begin position="1026"/>
        <end position="1208"/>
    </location>
</feature>
<keyword evidence="2" id="KW-1133">Transmembrane helix</keyword>
<accession>A0A6A6I7I5</accession>
<feature type="compositionally biased region" description="Acidic residues" evidence="1">
    <location>
        <begin position="1000"/>
        <end position="1010"/>
    </location>
</feature>
<feature type="compositionally biased region" description="Basic and acidic residues" evidence="1">
    <location>
        <begin position="1126"/>
        <end position="1136"/>
    </location>
</feature>
<evidence type="ECO:0000313" key="4">
    <source>
        <dbReference type="Proteomes" id="UP000800094"/>
    </source>
</evidence>
<feature type="compositionally biased region" description="Polar residues" evidence="1">
    <location>
        <begin position="182"/>
        <end position="194"/>
    </location>
</feature>
<feature type="compositionally biased region" description="Polar residues" evidence="1">
    <location>
        <begin position="242"/>
        <end position="255"/>
    </location>
</feature>
<organism evidence="3 4">
    <name type="scientific">Trematosphaeria pertusa</name>
    <dbReference type="NCBI Taxonomy" id="390896"/>
    <lineage>
        <taxon>Eukaryota</taxon>
        <taxon>Fungi</taxon>
        <taxon>Dikarya</taxon>
        <taxon>Ascomycota</taxon>
        <taxon>Pezizomycotina</taxon>
        <taxon>Dothideomycetes</taxon>
        <taxon>Pleosporomycetidae</taxon>
        <taxon>Pleosporales</taxon>
        <taxon>Massarineae</taxon>
        <taxon>Trematosphaeriaceae</taxon>
        <taxon>Trematosphaeria</taxon>
    </lineage>
</organism>
<feature type="region of interest" description="Disordered" evidence="1">
    <location>
        <begin position="365"/>
        <end position="529"/>
    </location>
</feature>
<sequence length="1213" mass="131051">MMDIEIRGAPGTQLSSTALAATLTGVGVVIIGVIVVLVVLLVREKWAHRRHLADLEERGLVIAQSQRDAKRDTITRPRAVLRRSTILPFNAKSGWGALSSVETIAPPEPPSFPPHYAPPKPAGFVSKPKRLSWPFSARRGSGSAIHMRKILVPTLSTVLESPKPSPLVPVLGDSLRGEPSSPKKNQSRPSSDQSLLRHHPAFRSTEQESKAQQDTPRPERLRRSLTAKPTTKPDTPMRPNRSKSVTDISVSTKASALSPLPRPKLRARSASMCSQSSGTAPDGDLPPLPLDVARLKSEARRKSLLSRSPSRVSVSSFESAGSSILATQSSPILPRPSNARVQKVTKRDWRNSLIIGPRPFRDTLALHRKNQRSQSSIKSSVARFSSVDTSTQAGSQTQSRRSTLTKSSSMQSTNKAKTAGSVSLSKTPSPVYSPRTVRNLATPKCKSGCSFVTPYGSPEERRKRSSLVQSASGNNSALKRQLSETSTRASSTRSSNGNPFQWDPAPMSAGKPSALKGSPSARKGHRRQNCVRISLIPTMLGPPSRSPSPCMNDIQEEPSHATFEKTDVGLGFSSTRALPRPPSISTFAPELKLISTSIRASLTPSSPTLSIANYDHRPTGSPVMSRPGHVLSEISEQERKRQSTGSIFSIPTFPSPVHGFGSGETIASAPPTFTLSQTWSGHANTNTTSDTAAGASSPFDMLLDIDSSPGKPLLTNEYDPERPYLIYQTPTSSPTRTFSSPFSTIPEEPSAQSSNYERLRSEDSPPCSPKTVLPPTFGLQQDRSAYSLPIKETAIPEEPLGTIDPAILSKDAFSTLNTGLSHASVRIMKTPNSSRDSTPIPTSPGSARFMFEPLLEATFPSSPPLLKDSRGSPSAKRASQSGLEPPTISVQSSPSSMYSSPFPAPSPSQPPSPPCSPRPQHTQLPPPSLNFIAMPTLSPSICGPRGSPPRPLRSSIQKLRRMNSDAEKGGREERRYLRLGREESIALPGEESWLDGLNGEGDEEDDDTWDEEKGKRLVEDILNDWEEEATMLDSEDGKDAAPTPTLSTQPEGETKTREIEESKGLLVTSSSKPSPPAVGRSSSIWEDGEKFWHSTPPHPPNSPNKPKQRFQPLSSSPLATPRTSRKRDFEVAKDESPTTTSQQEDANPTNTDGKKGNTGHSARRRSLAGNRYRKRSALGISTPNVRIQIQPPSGGSLNGTPGSLYDADGFLRV</sequence>
<feature type="compositionally biased region" description="Low complexity" evidence="1">
    <location>
        <begin position="889"/>
        <end position="901"/>
    </location>
</feature>
<keyword evidence="2" id="KW-0812">Transmembrane</keyword>
<feature type="compositionally biased region" description="Polar residues" evidence="1">
    <location>
        <begin position="830"/>
        <end position="845"/>
    </location>
</feature>
<feature type="region of interest" description="Disordered" evidence="1">
    <location>
        <begin position="730"/>
        <end position="776"/>
    </location>
</feature>
<evidence type="ECO:0000313" key="3">
    <source>
        <dbReference type="EMBL" id="KAF2246169.1"/>
    </source>
</evidence>
<feature type="compositionally biased region" description="Polar residues" evidence="1">
    <location>
        <begin position="1137"/>
        <end position="1151"/>
    </location>
</feature>
<feature type="compositionally biased region" description="Acidic residues" evidence="1">
    <location>
        <begin position="1026"/>
        <end position="1036"/>
    </location>
</feature>
<feature type="compositionally biased region" description="Polar residues" evidence="1">
    <location>
        <begin position="1111"/>
        <end position="1122"/>
    </location>
</feature>
<keyword evidence="2" id="KW-0472">Membrane</keyword>
<dbReference type="Proteomes" id="UP000800094">
    <property type="component" value="Unassembled WGS sequence"/>
</dbReference>
<feature type="region of interest" description="Disordered" evidence="1">
    <location>
        <begin position="860"/>
        <end position="975"/>
    </location>
</feature>